<evidence type="ECO:0000256" key="12">
    <source>
        <dbReference type="SAM" id="MobiDB-lite"/>
    </source>
</evidence>
<dbReference type="InterPro" id="IPR001932">
    <property type="entry name" value="PPM-type_phosphatase-like_dom"/>
</dbReference>
<proteinExistence type="inferred from homology"/>
<evidence type="ECO:0000256" key="4">
    <source>
        <dbReference type="ARBA" id="ARBA00013081"/>
    </source>
</evidence>
<evidence type="ECO:0000259" key="13">
    <source>
        <dbReference type="PROSITE" id="PS51746"/>
    </source>
</evidence>
<evidence type="ECO:0000256" key="7">
    <source>
        <dbReference type="ARBA" id="ARBA00022842"/>
    </source>
</evidence>
<dbReference type="PROSITE" id="PS51746">
    <property type="entry name" value="PPM_2"/>
    <property type="match status" value="1"/>
</dbReference>
<keyword evidence="8" id="KW-0904">Protein phosphatase</keyword>
<keyword evidence="5" id="KW-0479">Metal-binding</keyword>
<evidence type="ECO:0000256" key="1">
    <source>
        <dbReference type="ARBA" id="ARBA00001936"/>
    </source>
</evidence>
<dbReference type="EC" id="3.1.3.16" evidence="4"/>
<dbReference type="GO" id="GO:0046872">
    <property type="term" value="F:metal ion binding"/>
    <property type="evidence" value="ECO:0007669"/>
    <property type="project" value="UniProtKB-KW"/>
</dbReference>
<evidence type="ECO:0000256" key="3">
    <source>
        <dbReference type="ARBA" id="ARBA00006702"/>
    </source>
</evidence>
<comment type="similarity">
    <text evidence="3">Belongs to the PP2C family.</text>
</comment>
<feature type="domain" description="PPM-type phosphatase" evidence="13">
    <location>
        <begin position="66"/>
        <end position="370"/>
    </location>
</feature>
<name>A0A7C8ZUF3_OPUST</name>
<keyword evidence="6" id="KW-0378">Hydrolase</keyword>
<reference evidence="14" key="1">
    <citation type="journal article" date="2013" name="J. Plant Res.">
        <title>Effect of fungi and light on seed germination of three Opuntia species from semiarid lands of central Mexico.</title>
        <authorList>
            <person name="Delgado-Sanchez P."/>
            <person name="Jimenez-Bremont J.F."/>
            <person name="Guerrero-Gonzalez Mde L."/>
            <person name="Flores J."/>
        </authorList>
    </citation>
    <scope>NUCLEOTIDE SEQUENCE</scope>
    <source>
        <tissue evidence="14">Cladode</tissue>
    </source>
</reference>
<keyword evidence="9" id="KW-0464">Manganese</keyword>
<sequence length="472" mass="51762">MGGCVSTSSQSTCSSGGNGDGSSSSCLGMGYCGRKRSKRTFADHITSLQHLSSIPNRIFMNGKSRSSCLFTQQGRKGINQDAMIVWEDFLGEDVTFCGVFDGHGPHGHLVARKVRDTLPLKLLSLLKSCQTKEFGSNVTCCNVDPKSDGADLEKDDSIEDKISSLWRDAFLKSYKAMDKELRSHPNLDCFCSGSTAVTIVKQGTNLFMGNIGDSRAIMGSKDSNDDLVAIQLTVDLKPDLPREAERIKRCKGRVFALQDEPEVPRVWLPFDDAPGLAMARAFGDFCLKEYGVISVPEVAHRTLTERDQFIVLASDGVWDVLTNEEVVKIVSSAPSRASAAHVLVESAANEWKLKYPTSKMDDCAVVCLFLDGKMDTDSDYDEQGFCSATIESNHSSAAIESDDGQHSEPAFQRNMTVRASEENDSFRRSPMEAVQTVATILTEDQNWSGLEGVTRVNSLVQLPRFSEERPNS</sequence>
<dbReference type="PANTHER" id="PTHR47992">
    <property type="entry name" value="PROTEIN PHOSPHATASE"/>
    <property type="match status" value="1"/>
</dbReference>
<dbReference type="Gene3D" id="3.60.40.10">
    <property type="entry name" value="PPM-type phosphatase domain"/>
    <property type="match status" value="1"/>
</dbReference>
<dbReference type="SMART" id="SM00332">
    <property type="entry name" value="PP2Cc"/>
    <property type="match status" value="1"/>
</dbReference>
<dbReference type="InterPro" id="IPR036457">
    <property type="entry name" value="PPM-type-like_dom_sf"/>
</dbReference>
<protein>
    <recommendedName>
        <fullName evidence="4">protein-serine/threonine phosphatase</fullName>
        <ecNumber evidence="4">3.1.3.16</ecNumber>
    </recommendedName>
</protein>
<reference evidence="14" key="2">
    <citation type="submission" date="2020-07" db="EMBL/GenBank/DDBJ databases">
        <authorList>
            <person name="Vera ALvarez R."/>
            <person name="Arias-Moreno D.M."/>
            <person name="Jimenez-Jacinto V."/>
            <person name="Jimenez-Bremont J.F."/>
            <person name="Swaminathan K."/>
            <person name="Moose S.P."/>
            <person name="Guerrero-Gonzalez M.L."/>
            <person name="Marino-Ramirez L."/>
            <person name="Landsman D."/>
            <person name="Rodriguez-Kessler M."/>
            <person name="Delgado-Sanchez P."/>
        </authorList>
    </citation>
    <scope>NUCLEOTIDE SEQUENCE</scope>
    <source>
        <tissue evidence="14">Cladode</tissue>
    </source>
</reference>
<dbReference type="FunFam" id="3.60.40.10:FF:000026">
    <property type="entry name" value="probable protein phosphatase 2C 52"/>
    <property type="match status" value="1"/>
</dbReference>
<evidence type="ECO:0000256" key="2">
    <source>
        <dbReference type="ARBA" id="ARBA00001946"/>
    </source>
</evidence>
<evidence type="ECO:0000256" key="6">
    <source>
        <dbReference type="ARBA" id="ARBA00022801"/>
    </source>
</evidence>
<dbReference type="SUPFAM" id="SSF81606">
    <property type="entry name" value="PP2C-like"/>
    <property type="match status" value="1"/>
</dbReference>
<evidence type="ECO:0000256" key="5">
    <source>
        <dbReference type="ARBA" id="ARBA00022723"/>
    </source>
</evidence>
<evidence type="ECO:0000256" key="11">
    <source>
        <dbReference type="ARBA" id="ARBA00048336"/>
    </source>
</evidence>
<feature type="region of interest" description="Disordered" evidence="12">
    <location>
        <begin position="1"/>
        <end position="22"/>
    </location>
</feature>
<comment type="catalytic activity">
    <reaction evidence="11">
        <text>O-phospho-L-threonyl-[protein] + H2O = L-threonyl-[protein] + phosphate</text>
        <dbReference type="Rhea" id="RHEA:47004"/>
        <dbReference type="Rhea" id="RHEA-COMP:11060"/>
        <dbReference type="Rhea" id="RHEA-COMP:11605"/>
        <dbReference type="ChEBI" id="CHEBI:15377"/>
        <dbReference type="ChEBI" id="CHEBI:30013"/>
        <dbReference type="ChEBI" id="CHEBI:43474"/>
        <dbReference type="ChEBI" id="CHEBI:61977"/>
        <dbReference type="EC" id="3.1.3.16"/>
    </reaction>
</comment>
<accession>A0A7C8ZUF3</accession>
<evidence type="ECO:0000256" key="10">
    <source>
        <dbReference type="ARBA" id="ARBA00047761"/>
    </source>
</evidence>
<dbReference type="GO" id="GO:0004722">
    <property type="term" value="F:protein serine/threonine phosphatase activity"/>
    <property type="evidence" value="ECO:0007669"/>
    <property type="project" value="UniProtKB-EC"/>
</dbReference>
<evidence type="ECO:0000313" key="14">
    <source>
        <dbReference type="EMBL" id="MBA4651859.1"/>
    </source>
</evidence>
<dbReference type="CDD" id="cd00143">
    <property type="entry name" value="PP2Cc"/>
    <property type="match status" value="1"/>
</dbReference>
<dbReference type="AlphaFoldDB" id="A0A7C8ZUF3"/>
<comment type="cofactor">
    <cofactor evidence="1">
        <name>Mn(2+)</name>
        <dbReference type="ChEBI" id="CHEBI:29035"/>
    </cofactor>
</comment>
<dbReference type="EMBL" id="GISG01171858">
    <property type="protein sequence ID" value="MBA4651859.1"/>
    <property type="molecule type" value="Transcribed_RNA"/>
</dbReference>
<comment type="catalytic activity">
    <reaction evidence="10">
        <text>O-phospho-L-seryl-[protein] + H2O = L-seryl-[protein] + phosphate</text>
        <dbReference type="Rhea" id="RHEA:20629"/>
        <dbReference type="Rhea" id="RHEA-COMP:9863"/>
        <dbReference type="Rhea" id="RHEA-COMP:11604"/>
        <dbReference type="ChEBI" id="CHEBI:15377"/>
        <dbReference type="ChEBI" id="CHEBI:29999"/>
        <dbReference type="ChEBI" id="CHEBI:43474"/>
        <dbReference type="ChEBI" id="CHEBI:83421"/>
        <dbReference type="EC" id="3.1.3.16"/>
    </reaction>
</comment>
<evidence type="ECO:0000256" key="8">
    <source>
        <dbReference type="ARBA" id="ARBA00022912"/>
    </source>
</evidence>
<evidence type="ECO:0000256" key="9">
    <source>
        <dbReference type="ARBA" id="ARBA00023211"/>
    </source>
</evidence>
<dbReference type="InterPro" id="IPR015655">
    <property type="entry name" value="PP2C"/>
</dbReference>
<comment type="cofactor">
    <cofactor evidence="2">
        <name>Mg(2+)</name>
        <dbReference type="ChEBI" id="CHEBI:18420"/>
    </cofactor>
</comment>
<dbReference type="Pfam" id="PF00481">
    <property type="entry name" value="PP2C"/>
    <property type="match status" value="1"/>
</dbReference>
<keyword evidence="7" id="KW-0460">Magnesium</keyword>
<organism evidence="14">
    <name type="scientific">Opuntia streptacantha</name>
    <name type="common">Prickly pear cactus</name>
    <name type="synonym">Opuntia cardona</name>
    <dbReference type="NCBI Taxonomy" id="393608"/>
    <lineage>
        <taxon>Eukaryota</taxon>
        <taxon>Viridiplantae</taxon>
        <taxon>Streptophyta</taxon>
        <taxon>Embryophyta</taxon>
        <taxon>Tracheophyta</taxon>
        <taxon>Spermatophyta</taxon>
        <taxon>Magnoliopsida</taxon>
        <taxon>eudicotyledons</taxon>
        <taxon>Gunneridae</taxon>
        <taxon>Pentapetalae</taxon>
        <taxon>Caryophyllales</taxon>
        <taxon>Cactineae</taxon>
        <taxon>Cactaceae</taxon>
        <taxon>Opuntioideae</taxon>
        <taxon>Opuntia</taxon>
    </lineage>
</organism>